<dbReference type="PANTHER" id="PTHR11860">
    <property type="entry name" value="POLYMERIC-IMMUNOGLOBULIN RECEPTOR"/>
    <property type="match status" value="1"/>
</dbReference>
<comment type="caution">
    <text evidence="6">The sequence shown here is derived from an EMBL/GenBank/DDBJ whole genome shotgun (WGS) entry which is preliminary data.</text>
</comment>
<feature type="transmembrane region" description="Helical" evidence="4">
    <location>
        <begin position="133"/>
        <end position="156"/>
    </location>
</feature>
<dbReference type="SMART" id="SM00409">
    <property type="entry name" value="IG"/>
    <property type="match status" value="1"/>
</dbReference>
<name>A0A556TR82_BAGYA</name>
<dbReference type="InterPro" id="IPR013783">
    <property type="entry name" value="Ig-like_fold"/>
</dbReference>
<dbReference type="AlphaFoldDB" id="A0A556TR82"/>
<proteinExistence type="predicted"/>
<accession>A0A556TR82</accession>
<dbReference type="GO" id="GO:0004888">
    <property type="term" value="F:transmembrane signaling receptor activity"/>
    <property type="evidence" value="ECO:0007669"/>
    <property type="project" value="TreeGrafter"/>
</dbReference>
<dbReference type="InterPro" id="IPR013106">
    <property type="entry name" value="Ig_V-set"/>
</dbReference>
<sequence length="264" mass="29474">MSTSHFGLYPSYEKSISETVHVGDDLTLSCKYPEHLQSYPKFLCKMNLKDSVCSYDIPVKLSVNLGKFYVYDDKDRQMFNVSIRNITEQDAGEFWCGAEVNWKSDNGYKVYITKINLAVTQINLIHHPEFPSVIPVSVVVVVLFLTGISVLLVVLWKMQAQLPTIPNDQGVYSTAQLPTIPNDQGVYSTAKLPTIPNDQVFYSTAKLPTIPNDQDVYSSAQLATIANDQDVYSTAQLATIANDQDHFTAHSTPPPVTHHPAYPK</sequence>
<evidence type="ECO:0000256" key="4">
    <source>
        <dbReference type="SAM" id="Phobius"/>
    </source>
</evidence>
<evidence type="ECO:0000313" key="7">
    <source>
        <dbReference type="Proteomes" id="UP000319801"/>
    </source>
</evidence>
<evidence type="ECO:0000256" key="3">
    <source>
        <dbReference type="ARBA" id="ARBA00023136"/>
    </source>
</evidence>
<dbReference type="PANTHER" id="PTHR11860:SF87">
    <property type="entry name" value="CMRF35-LIKE MOLECULE 8"/>
    <property type="match status" value="1"/>
</dbReference>
<dbReference type="EMBL" id="VCAZ01000012">
    <property type="protein sequence ID" value="TSK42109.1"/>
    <property type="molecule type" value="Genomic_DNA"/>
</dbReference>
<comment type="subcellular location">
    <subcellularLocation>
        <location evidence="1">Membrane</location>
    </subcellularLocation>
</comment>
<dbReference type="OrthoDB" id="8442846at2759"/>
<reference evidence="6 7" key="1">
    <citation type="journal article" date="2019" name="Genome Biol. Evol.">
        <title>Whole-Genome Sequencing of the Giant Devil Catfish, Bagarius yarrelli.</title>
        <authorList>
            <person name="Jiang W."/>
            <person name="Lv Y."/>
            <person name="Cheng L."/>
            <person name="Yang K."/>
            <person name="Chao B."/>
            <person name="Wang X."/>
            <person name="Li Y."/>
            <person name="Pan X."/>
            <person name="You X."/>
            <person name="Zhang Y."/>
            <person name="Yang J."/>
            <person name="Li J."/>
            <person name="Zhang X."/>
            <person name="Liu S."/>
            <person name="Sun C."/>
            <person name="Yang J."/>
            <person name="Shi Q."/>
        </authorList>
    </citation>
    <scope>NUCLEOTIDE SEQUENCE [LARGE SCALE GENOMIC DNA]</scope>
    <source>
        <strain evidence="6">JWS20170419001</strain>
        <tissue evidence="6">Muscle</tissue>
    </source>
</reference>
<evidence type="ECO:0000259" key="5">
    <source>
        <dbReference type="SMART" id="SM00409"/>
    </source>
</evidence>
<dbReference type="Proteomes" id="UP000319801">
    <property type="component" value="Unassembled WGS sequence"/>
</dbReference>
<evidence type="ECO:0000256" key="2">
    <source>
        <dbReference type="ARBA" id="ARBA00022692"/>
    </source>
</evidence>
<keyword evidence="3 4" id="KW-0472">Membrane</keyword>
<evidence type="ECO:0000256" key="1">
    <source>
        <dbReference type="ARBA" id="ARBA00004370"/>
    </source>
</evidence>
<keyword evidence="7" id="KW-1185">Reference proteome</keyword>
<gene>
    <name evidence="6" type="ORF">Baya_4577</name>
</gene>
<keyword evidence="2 4" id="KW-0812">Transmembrane</keyword>
<dbReference type="InterPro" id="IPR050671">
    <property type="entry name" value="CD300_family_receptors"/>
</dbReference>
<dbReference type="Gene3D" id="2.60.40.10">
    <property type="entry name" value="Immunoglobulins"/>
    <property type="match status" value="1"/>
</dbReference>
<dbReference type="SUPFAM" id="SSF48726">
    <property type="entry name" value="Immunoglobulin"/>
    <property type="match status" value="1"/>
</dbReference>
<dbReference type="GO" id="GO:0005886">
    <property type="term" value="C:plasma membrane"/>
    <property type="evidence" value="ECO:0007669"/>
    <property type="project" value="TreeGrafter"/>
</dbReference>
<evidence type="ECO:0000313" key="6">
    <source>
        <dbReference type="EMBL" id="TSK42109.1"/>
    </source>
</evidence>
<dbReference type="Pfam" id="PF07686">
    <property type="entry name" value="V-set"/>
    <property type="match status" value="1"/>
</dbReference>
<dbReference type="InterPro" id="IPR003599">
    <property type="entry name" value="Ig_sub"/>
</dbReference>
<protein>
    <submittedName>
        <fullName evidence="6">CMRF35-like molecule 2</fullName>
    </submittedName>
</protein>
<dbReference type="InterPro" id="IPR036179">
    <property type="entry name" value="Ig-like_dom_sf"/>
</dbReference>
<feature type="domain" description="Immunoglobulin" evidence="5">
    <location>
        <begin position="15"/>
        <end position="120"/>
    </location>
</feature>
<organism evidence="6 7">
    <name type="scientific">Bagarius yarrelli</name>
    <name type="common">Goonch</name>
    <name type="synonym">Bagrus yarrelli</name>
    <dbReference type="NCBI Taxonomy" id="175774"/>
    <lineage>
        <taxon>Eukaryota</taxon>
        <taxon>Metazoa</taxon>
        <taxon>Chordata</taxon>
        <taxon>Craniata</taxon>
        <taxon>Vertebrata</taxon>
        <taxon>Euteleostomi</taxon>
        <taxon>Actinopterygii</taxon>
        <taxon>Neopterygii</taxon>
        <taxon>Teleostei</taxon>
        <taxon>Ostariophysi</taxon>
        <taxon>Siluriformes</taxon>
        <taxon>Sisoridae</taxon>
        <taxon>Sisorinae</taxon>
        <taxon>Bagarius</taxon>
    </lineage>
</organism>
<keyword evidence="4" id="KW-1133">Transmembrane helix</keyword>